<dbReference type="EMBL" id="MU853755">
    <property type="protein sequence ID" value="KAK3945388.1"/>
    <property type="molecule type" value="Genomic_DNA"/>
</dbReference>
<feature type="region of interest" description="Disordered" evidence="2">
    <location>
        <begin position="632"/>
        <end position="656"/>
    </location>
</feature>
<feature type="chain" id="PRO_5043013790" evidence="3">
    <location>
        <begin position="28"/>
        <end position="933"/>
    </location>
</feature>
<dbReference type="PANTHER" id="PTHR14905:SF11">
    <property type="entry name" value="TINC (EUROFUNG)"/>
    <property type="match status" value="1"/>
</dbReference>
<dbReference type="InterPro" id="IPR052577">
    <property type="entry name" value="VWA7"/>
</dbReference>
<protein>
    <submittedName>
        <fullName evidence="4">Heterokaryon incompatibility protein Het-C</fullName>
    </submittedName>
</protein>
<keyword evidence="5" id="KW-1185">Reference proteome</keyword>
<feature type="compositionally biased region" description="Basic and acidic residues" evidence="2">
    <location>
        <begin position="920"/>
        <end position="933"/>
    </location>
</feature>
<evidence type="ECO:0000256" key="2">
    <source>
        <dbReference type="SAM" id="MobiDB-lite"/>
    </source>
</evidence>
<dbReference type="InterPro" id="IPR010816">
    <property type="entry name" value="Het-C"/>
</dbReference>
<sequence>MTSTVKPFPILLGLFFVLFVFARPTLAFGAGNIAGISKVEGQNWRHGDIEDTLLKILMARAVGGKKFNKMMVSRVYFGNWLRDYSQAIDVGTVKSVSAEAIRLLLCVLGFLSFGYGSREFEVTADRLGCYRPEDHIDNPKNYADNIDARQYDRRLRGPVDERVELAIDPETGMKNYIANERANIMTSALHVRRLFSKCIELGRKYSRNSNKADLYEALRLLGTGLHCLEDFLAHSNYTELALIEMGERDVFPHVGRRTRMRLRGARNEVYPIVTGTFGGVDFLHSVTGEVSDKLTQNEIEELEGTLQNSQRTDTSILRNLLDKIPDGLFGGDNKKQKMDEIQNNANSAQLQNMSVSPREPEEFTRYIQQIFQQIMPAIEFHDEILQSISEAIEKIPVLPKIVEQLEEQLSVFVFSVIAPFIVPVIDQIKNELATGSMEIIESSKNEQHIVFEDDSCSDPTHSMLSKDHFSNILNEIAGRTASKVVAWVVPQLMEAWDNQSADVDRLLNRIIHGVLHHPAHRDMGEDGARDGRQIMFRSVEEWWNSMDEGGKDEYRRKLSRDGVERGENHKEGVHDTGHGCGKPLGVHKNFGGAGSGDNTFEDQIAGAAAGAIIGGVTSGFSNIVESQTGYKLPTMPQQQSSGWGGESQSSGGGGLGGILGAMTSGILGGGFSSENTNTYQSGGYSTGDGGYAHTTTQYGHQDNRYGQAEYTQTQYPGGGQRTEYRRYEQDEDSNNRQQGHGYQERVETDTRYGQSGRNEYRREEETTTSWGGGRRREEESSGWGGNRRRKDEEEEQSSGWGGNRRRNEEEESSGGGWGGRRRNEEVEETGYGGGQQQNYGRRQEEDSYGRGGGGGWGGNRREEESSGGWGGRRNEEESSGGGFGGIISNLAQGAFGGEDNGRRRRRGGDDEEEEEVEGYGGRRREERRGAWEY</sequence>
<comment type="caution">
    <text evidence="4">The sequence shown here is derived from an EMBL/GenBank/DDBJ whole genome shotgun (WGS) entry which is preliminary data.</text>
</comment>
<feature type="region of interest" description="Disordered" evidence="2">
    <location>
        <begin position="727"/>
        <end position="933"/>
    </location>
</feature>
<gene>
    <name evidence="4" type="ORF">QBC46DRAFT_277943</name>
</gene>
<dbReference type="PANTHER" id="PTHR14905">
    <property type="entry name" value="NG37"/>
    <property type="match status" value="1"/>
</dbReference>
<keyword evidence="1" id="KW-0175">Coiled coil</keyword>
<dbReference type="Proteomes" id="UP001303473">
    <property type="component" value="Unassembled WGS sequence"/>
</dbReference>
<evidence type="ECO:0000313" key="5">
    <source>
        <dbReference type="Proteomes" id="UP001303473"/>
    </source>
</evidence>
<reference evidence="5" key="1">
    <citation type="journal article" date="2023" name="Mol. Phylogenet. Evol.">
        <title>Genome-scale phylogeny and comparative genomics of the fungal order Sordariales.</title>
        <authorList>
            <person name="Hensen N."/>
            <person name="Bonometti L."/>
            <person name="Westerberg I."/>
            <person name="Brannstrom I.O."/>
            <person name="Guillou S."/>
            <person name="Cros-Aarteil S."/>
            <person name="Calhoun S."/>
            <person name="Haridas S."/>
            <person name="Kuo A."/>
            <person name="Mondo S."/>
            <person name="Pangilinan J."/>
            <person name="Riley R."/>
            <person name="LaButti K."/>
            <person name="Andreopoulos B."/>
            <person name="Lipzen A."/>
            <person name="Chen C."/>
            <person name="Yan M."/>
            <person name="Daum C."/>
            <person name="Ng V."/>
            <person name="Clum A."/>
            <person name="Steindorff A."/>
            <person name="Ohm R.A."/>
            <person name="Martin F."/>
            <person name="Silar P."/>
            <person name="Natvig D.O."/>
            <person name="Lalanne C."/>
            <person name="Gautier V."/>
            <person name="Ament-Velasquez S.L."/>
            <person name="Kruys A."/>
            <person name="Hutchinson M.I."/>
            <person name="Powell A.J."/>
            <person name="Barry K."/>
            <person name="Miller A.N."/>
            <person name="Grigoriev I.V."/>
            <person name="Debuchy R."/>
            <person name="Gladieux P."/>
            <person name="Hiltunen Thoren M."/>
            <person name="Johannesson H."/>
        </authorList>
    </citation>
    <scope>NUCLEOTIDE SEQUENCE [LARGE SCALE GENOMIC DNA]</scope>
    <source>
        <strain evidence="5">CBS 340.73</strain>
    </source>
</reference>
<proteinExistence type="predicted"/>
<feature type="compositionally biased region" description="Gly residues" evidence="2">
    <location>
        <begin position="849"/>
        <end position="858"/>
    </location>
</feature>
<dbReference type="Pfam" id="PF07217">
    <property type="entry name" value="Het-C"/>
    <property type="match status" value="1"/>
</dbReference>
<feature type="compositionally biased region" description="Basic and acidic residues" evidence="2">
    <location>
        <begin position="561"/>
        <end position="577"/>
    </location>
</feature>
<feature type="region of interest" description="Disordered" evidence="2">
    <location>
        <begin position="561"/>
        <end position="580"/>
    </location>
</feature>
<feature type="signal peptide" evidence="3">
    <location>
        <begin position="1"/>
        <end position="27"/>
    </location>
</feature>
<dbReference type="AlphaFoldDB" id="A0AAN6NIH7"/>
<feature type="coiled-coil region" evidence="1">
    <location>
        <begin position="292"/>
        <end position="351"/>
    </location>
</feature>
<evidence type="ECO:0000256" key="1">
    <source>
        <dbReference type="SAM" id="Coils"/>
    </source>
</evidence>
<evidence type="ECO:0000313" key="4">
    <source>
        <dbReference type="EMBL" id="KAK3945388.1"/>
    </source>
</evidence>
<feature type="compositionally biased region" description="Gly residues" evidence="2">
    <location>
        <begin position="642"/>
        <end position="656"/>
    </location>
</feature>
<evidence type="ECO:0000256" key="3">
    <source>
        <dbReference type="SAM" id="SignalP"/>
    </source>
</evidence>
<name>A0AAN6NIH7_9PEZI</name>
<accession>A0AAN6NIH7</accession>
<organism evidence="4 5">
    <name type="scientific">Diplogelasinospora grovesii</name>
    <dbReference type="NCBI Taxonomy" id="303347"/>
    <lineage>
        <taxon>Eukaryota</taxon>
        <taxon>Fungi</taxon>
        <taxon>Dikarya</taxon>
        <taxon>Ascomycota</taxon>
        <taxon>Pezizomycotina</taxon>
        <taxon>Sordariomycetes</taxon>
        <taxon>Sordariomycetidae</taxon>
        <taxon>Sordariales</taxon>
        <taxon>Diplogelasinosporaceae</taxon>
        <taxon>Diplogelasinospora</taxon>
    </lineage>
</organism>
<keyword evidence="3" id="KW-0732">Signal</keyword>